<dbReference type="EMBL" id="LWGR01000013">
    <property type="protein sequence ID" value="KZM70960.1"/>
    <property type="molecule type" value="Genomic_DNA"/>
</dbReference>
<keyword evidence="3" id="KW-1185">Reference proteome</keyword>
<dbReference type="InterPro" id="IPR034768">
    <property type="entry name" value="4FE4S_WBL"/>
</dbReference>
<evidence type="ECO:0000313" key="2">
    <source>
        <dbReference type="EMBL" id="KZM70960.1"/>
    </source>
</evidence>
<accession>A0A164K2F1</accession>
<sequence>MPVAAGWQDRALCKDRNPAYWATESLPVGRDRDRVAAARCRGCPVLRECAAWHCRQPRTVGVVVAGIAVGTDGGHLTSAGDRARLARIAYGTQPPPILAHQLRHCAAPDCRQPMLTSDDHRKAGHPTQFRVYGALGLCSRCYQRRRYHLTKPDAPTRRRRIA</sequence>
<organism evidence="2 3">
    <name type="scientific">Nocardia terpenica</name>
    <dbReference type="NCBI Taxonomy" id="455432"/>
    <lineage>
        <taxon>Bacteria</taxon>
        <taxon>Bacillati</taxon>
        <taxon>Actinomycetota</taxon>
        <taxon>Actinomycetes</taxon>
        <taxon>Mycobacteriales</taxon>
        <taxon>Nocardiaceae</taxon>
        <taxon>Nocardia</taxon>
    </lineage>
</organism>
<comment type="caution">
    <text evidence="2">The sequence shown here is derived from an EMBL/GenBank/DDBJ whole genome shotgun (WGS) entry which is preliminary data.</text>
</comment>
<name>A0A164K2F1_9NOCA</name>
<reference evidence="2 3" key="1">
    <citation type="submission" date="2016-04" db="EMBL/GenBank/DDBJ databases">
        <authorList>
            <person name="Evans L.H."/>
            <person name="Alamgir A."/>
            <person name="Owens N."/>
            <person name="Weber N.D."/>
            <person name="Virtaneva K."/>
            <person name="Barbian K."/>
            <person name="Babar A."/>
            <person name="Rosenke K."/>
        </authorList>
    </citation>
    <scope>NUCLEOTIDE SEQUENCE [LARGE SCALE GENOMIC DNA]</scope>
    <source>
        <strain evidence="2 3">IFM 0406</strain>
    </source>
</reference>
<evidence type="ECO:0000259" key="1">
    <source>
        <dbReference type="PROSITE" id="PS51674"/>
    </source>
</evidence>
<dbReference type="AlphaFoldDB" id="A0A164K2F1"/>
<protein>
    <recommendedName>
        <fullName evidence="1">4Fe-4S Wbl-type domain-containing protein</fullName>
    </recommendedName>
</protein>
<dbReference type="Proteomes" id="UP000076512">
    <property type="component" value="Unassembled WGS sequence"/>
</dbReference>
<proteinExistence type="predicted"/>
<dbReference type="STRING" id="455432.AWN90_41280"/>
<evidence type="ECO:0000313" key="3">
    <source>
        <dbReference type="Proteomes" id="UP000076512"/>
    </source>
</evidence>
<dbReference type="Pfam" id="PF02467">
    <property type="entry name" value="Whib"/>
    <property type="match status" value="1"/>
</dbReference>
<dbReference type="PROSITE" id="PS51674">
    <property type="entry name" value="4FE4S_WBL"/>
    <property type="match status" value="1"/>
</dbReference>
<gene>
    <name evidence="2" type="ORF">AWN90_41280</name>
</gene>
<feature type="domain" description="4Fe-4S Wbl-type" evidence="1">
    <location>
        <begin position="12"/>
        <end position="74"/>
    </location>
</feature>